<organism evidence="12 13">
    <name type="scientific">Babjeviella inositovora NRRL Y-12698</name>
    <dbReference type="NCBI Taxonomy" id="984486"/>
    <lineage>
        <taxon>Eukaryota</taxon>
        <taxon>Fungi</taxon>
        <taxon>Dikarya</taxon>
        <taxon>Ascomycota</taxon>
        <taxon>Saccharomycotina</taxon>
        <taxon>Pichiomycetes</taxon>
        <taxon>Serinales incertae sedis</taxon>
        <taxon>Babjeviella</taxon>
    </lineage>
</organism>
<comment type="catalytic activity">
    <reaction evidence="1">
        <text>Endonucleolytic cleavage of RNA, removing extra 3' nucleotides from tRNA precursor, generating 3' termini of tRNAs. A 3'-hydroxy group is left at the tRNA terminus and a 5'-phosphoryl group is left at the trailer molecule.</text>
        <dbReference type="EC" id="3.1.26.11"/>
    </reaction>
</comment>
<dbReference type="GO" id="GO:0046872">
    <property type="term" value="F:metal ion binding"/>
    <property type="evidence" value="ECO:0007669"/>
    <property type="project" value="UniProtKB-KW"/>
</dbReference>
<dbReference type="AlphaFoldDB" id="A0A1E3QZM3"/>
<dbReference type="GeneID" id="30148571"/>
<accession>A0A1E3QZM3</accession>
<protein>
    <recommendedName>
        <fullName evidence="4">ribonuclease Z</fullName>
        <ecNumber evidence="4">3.1.26.11</ecNumber>
    </recommendedName>
</protein>
<dbReference type="Gene3D" id="3.60.15.10">
    <property type="entry name" value="Ribonuclease Z/Hydroxyacylglutathione hydrolase-like"/>
    <property type="match status" value="2"/>
</dbReference>
<proteinExistence type="inferred from homology"/>
<dbReference type="GO" id="GO:1990180">
    <property type="term" value="P:mitochondrial tRNA 3'-end processing"/>
    <property type="evidence" value="ECO:0007669"/>
    <property type="project" value="TreeGrafter"/>
</dbReference>
<reference evidence="13" key="1">
    <citation type="submission" date="2016-05" db="EMBL/GenBank/DDBJ databases">
        <title>Comparative genomics of biotechnologically important yeasts.</title>
        <authorList>
            <consortium name="DOE Joint Genome Institute"/>
            <person name="Riley R."/>
            <person name="Haridas S."/>
            <person name="Wolfe K.H."/>
            <person name="Lopes M.R."/>
            <person name="Hittinger C.T."/>
            <person name="Goker M."/>
            <person name="Salamov A."/>
            <person name="Wisecaver J."/>
            <person name="Long T.M."/>
            <person name="Aerts A.L."/>
            <person name="Barry K."/>
            <person name="Choi C."/>
            <person name="Clum A."/>
            <person name="Coughlan A.Y."/>
            <person name="Deshpande S."/>
            <person name="Douglass A.P."/>
            <person name="Hanson S.J."/>
            <person name="Klenk H.-P."/>
            <person name="Labutti K."/>
            <person name="Lapidus A."/>
            <person name="Lindquist E."/>
            <person name="Lipzen A."/>
            <person name="Meier-Kolthoff J.P."/>
            <person name="Ohm R.A."/>
            <person name="Otillar R.P."/>
            <person name="Pangilinan J."/>
            <person name="Peng Y."/>
            <person name="Rokas A."/>
            <person name="Rosa C.A."/>
            <person name="Scheuner C."/>
            <person name="Sibirny A.A."/>
            <person name="Slot J.C."/>
            <person name="Stielow J.B."/>
            <person name="Sun H."/>
            <person name="Kurtzman C.P."/>
            <person name="Blackwell M."/>
            <person name="Grigoriev I.V."/>
            <person name="Jeffries T.W."/>
        </authorList>
    </citation>
    <scope>NUCLEOTIDE SEQUENCE [LARGE SCALE GENOMIC DNA]</scope>
    <source>
        <strain evidence="13">NRRL Y-12698</strain>
    </source>
</reference>
<keyword evidence="6" id="KW-0540">Nuclease</keyword>
<keyword evidence="9" id="KW-0378">Hydrolase</keyword>
<keyword evidence="8" id="KW-0255">Endonuclease</keyword>
<evidence type="ECO:0000256" key="1">
    <source>
        <dbReference type="ARBA" id="ARBA00000402"/>
    </source>
</evidence>
<comment type="similarity">
    <text evidence="3">Belongs to the RNase Z family.</text>
</comment>
<dbReference type="PANTHER" id="PTHR12553">
    <property type="entry name" value="ZINC PHOSPHODIESTERASE ELAC PROTEIN 2"/>
    <property type="match status" value="1"/>
</dbReference>
<dbReference type="GO" id="GO:0042781">
    <property type="term" value="F:3'-tRNA processing endoribonuclease activity"/>
    <property type="evidence" value="ECO:0007669"/>
    <property type="project" value="UniProtKB-EC"/>
</dbReference>
<keyword evidence="13" id="KW-1185">Reference proteome</keyword>
<name>A0A1E3QZM3_9ASCO</name>
<dbReference type="STRING" id="984486.A0A1E3QZM3"/>
<gene>
    <name evidence="12" type="ORF">BABINDRAFT_170080</name>
</gene>
<dbReference type="EC" id="3.1.26.11" evidence="4"/>
<evidence type="ECO:0000256" key="9">
    <source>
        <dbReference type="ARBA" id="ARBA00022801"/>
    </source>
</evidence>
<evidence type="ECO:0000256" key="4">
    <source>
        <dbReference type="ARBA" id="ARBA00012477"/>
    </source>
</evidence>
<evidence type="ECO:0000256" key="2">
    <source>
        <dbReference type="ARBA" id="ARBA00001947"/>
    </source>
</evidence>
<dbReference type="RefSeq" id="XP_018988322.1">
    <property type="nucleotide sequence ID" value="XM_019130718.1"/>
</dbReference>
<keyword evidence="7" id="KW-0479">Metal-binding</keyword>
<dbReference type="InterPro" id="IPR036866">
    <property type="entry name" value="RibonucZ/Hydroxyglut_hydro"/>
</dbReference>
<feature type="domain" description="tRNase Z endonuclease" evidence="11">
    <location>
        <begin position="6"/>
        <end position="67"/>
    </location>
</feature>
<evidence type="ECO:0000256" key="6">
    <source>
        <dbReference type="ARBA" id="ARBA00022722"/>
    </source>
</evidence>
<evidence type="ECO:0000256" key="7">
    <source>
        <dbReference type="ARBA" id="ARBA00022723"/>
    </source>
</evidence>
<evidence type="ECO:0000256" key="5">
    <source>
        <dbReference type="ARBA" id="ARBA00022694"/>
    </source>
</evidence>
<sequence>MYTIRTVCHPTSDITEPLIVLNTEATSHYFGKCAEGAQRNLIEKSVRPSRMKNLFITGILDWNGIGGLPGLILTMGDTGKTNIDLSFGSSILNYMISTWRAFVFRQGITINVNTMPDAAVRDDKYMFVKIVHTVPAKDCERKPLTKRMNDTLAAIVQRMFPLDVPANDPTAGDPAATSPLTNTELPEISNSAVSSSYVIQFKSARGKFSIQKAKALNIPPGPLFAKLTKGESIEVNGVTIMPDQVVAEARKFQRVVVVDIPTPAYLSSTIQSTGWFDPIDPESDNSVGLVYHFLGKDVDITSKEYLRFIKSFGNHCTHIISHPVYCPNTINFKSATISLLKLKSLQKDFFKLPVYSNDPLRDVKHVDNALESLVAYQEVTISPDGITVNNTDTEKNRFTWSTLYDEHVASLSLGCFNEEEILAAPASFPASARDEVEIVTLGTGSAMPSKYRNVLSTLVRIPTKVDAAEYAYQSILLDAGENTYGALCRNHGDDLPFYLRELRLVYLSHLHADHHLGIMTIIKEWFRVQNSSPEQQRHGSLFVVCPWSYNRFVKEWSRLEPVIDFLKIDYVSCQDFLTIEDADGEYATVMFDELTDPSLKYVLPTVLRPRAETRIQKLYAELGLRLISTCKAIHCKWAYSIVLHFHSEQLDFKIAYSGDTRPNIMFAEIAHDSDLLLHEATLEDELIEDAIYKRHSTISEAIYMARLMRAKKLILTHFSQRYWKVPDLNTGETNFAKLKDYLSQDCSGSQENNPGNIFSYHAPTVALDLLYAFDNMMIKYGRLHEQRAISDKLSIVFGTEEENDASLPKAECQSRKTKGTREIL</sequence>
<evidence type="ECO:0000259" key="11">
    <source>
        <dbReference type="Pfam" id="PF13691"/>
    </source>
</evidence>
<keyword evidence="10" id="KW-0862">Zinc</keyword>
<dbReference type="Pfam" id="PF13691">
    <property type="entry name" value="Lactamase_B_4"/>
    <property type="match status" value="1"/>
</dbReference>
<dbReference type="OrthoDB" id="527344at2759"/>
<evidence type="ECO:0000256" key="3">
    <source>
        <dbReference type="ARBA" id="ARBA00007823"/>
    </source>
</evidence>
<dbReference type="PANTHER" id="PTHR12553:SF49">
    <property type="entry name" value="ZINC PHOSPHODIESTERASE ELAC PROTEIN 2"/>
    <property type="match status" value="1"/>
</dbReference>
<keyword evidence="5" id="KW-0819">tRNA processing</keyword>
<evidence type="ECO:0000256" key="10">
    <source>
        <dbReference type="ARBA" id="ARBA00022833"/>
    </source>
</evidence>
<dbReference type="EMBL" id="KV454426">
    <property type="protein sequence ID" value="ODQ82994.1"/>
    <property type="molecule type" value="Genomic_DNA"/>
</dbReference>
<dbReference type="Proteomes" id="UP000094336">
    <property type="component" value="Unassembled WGS sequence"/>
</dbReference>
<comment type="cofactor">
    <cofactor evidence="2">
        <name>Zn(2+)</name>
        <dbReference type="ChEBI" id="CHEBI:29105"/>
    </cofactor>
</comment>
<evidence type="ECO:0000313" key="12">
    <source>
        <dbReference type="EMBL" id="ODQ82994.1"/>
    </source>
</evidence>
<dbReference type="InterPro" id="IPR047151">
    <property type="entry name" value="RNZ2-like"/>
</dbReference>
<dbReference type="CDD" id="cd07718">
    <property type="entry name" value="RNaseZ_ELAC1_ELAC2-C-term-like_MBL-fold"/>
    <property type="match status" value="1"/>
</dbReference>
<dbReference type="InterPro" id="IPR027794">
    <property type="entry name" value="tRNase_Z_dom"/>
</dbReference>
<evidence type="ECO:0000256" key="8">
    <source>
        <dbReference type="ARBA" id="ARBA00022759"/>
    </source>
</evidence>
<evidence type="ECO:0000313" key="13">
    <source>
        <dbReference type="Proteomes" id="UP000094336"/>
    </source>
</evidence>
<dbReference type="SUPFAM" id="SSF56281">
    <property type="entry name" value="Metallo-hydrolase/oxidoreductase"/>
    <property type="match status" value="2"/>
</dbReference>
<dbReference type="GO" id="GO:0005739">
    <property type="term" value="C:mitochondrion"/>
    <property type="evidence" value="ECO:0007669"/>
    <property type="project" value="TreeGrafter"/>
</dbReference>